<name>A0ABQ3F0R6_9ACTN</name>
<gene>
    <name evidence="2" type="ORF">GCM10010347_34730</name>
</gene>
<dbReference type="SUPFAM" id="SSF54593">
    <property type="entry name" value="Glyoxalase/Bleomycin resistance protein/Dihydroxybiphenyl dioxygenase"/>
    <property type="match status" value="2"/>
</dbReference>
<organism evidence="2 3">
    <name type="scientific">Streptomyces cirratus</name>
    <dbReference type="NCBI Taxonomy" id="68187"/>
    <lineage>
        <taxon>Bacteria</taxon>
        <taxon>Bacillati</taxon>
        <taxon>Actinomycetota</taxon>
        <taxon>Actinomycetes</taxon>
        <taxon>Kitasatosporales</taxon>
        <taxon>Streptomycetaceae</taxon>
        <taxon>Streptomyces</taxon>
    </lineage>
</organism>
<proteinExistence type="predicted"/>
<dbReference type="Pfam" id="PF00903">
    <property type="entry name" value="Glyoxalase"/>
    <property type="match status" value="2"/>
</dbReference>
<accession>A0ABQ3F0R6</accession>
<reference evidence="3" key="1">
    <citation type="journal article" date="2019" name="Int. J. Syst. Evol. Microbiol.">
        <title>The Global Catalogue of Microorganisms (GCM) 10K type strain sequencing project: providing services to taxonomists for standard genome sequencing and annotation.</title>
        <authorList>
            <consortium name="The Broad Institute Genomics Platform"/>
            <consortium name="The Broad Institute Genome Sequencing Center for Infectious Disease"/>
            <person name="Wu L."/>
            <person name="Ma J."/>
        </authorList>
    </citation>
    <scope>NUCLEOTIDE SEQUENCE [LARGE SCALE GENOMIC DNA]</scope>
    <source>
        <strain evidence="3">JCM 4738</strain>
    </source>
</reference>
<feature type="domain" description="VOC" evidence="1">
    <location>
        <begin position="137"/>
        <end position="258"/>
    </location>
</feature>
<dbReference type="PROSITE" id="PS51819">
    <property type="entry name" value="VOC"/>
    <property type="match status" value="2"/>
</dbReference>
<dbReference type="EMBL" id="BMVP01000005">
    <property type="protein sequence ID" value="GHB61586.1"/>
    <property type="molecule type" value="Genomic_DNA"/>
</dbReference>
<dbReference type="InterPro" id="IPR052164">
    <property type="entry name" value="Anthracycline_SecMetBiosynth"/>
</dbReference>
<sequence length="264" mass="27798">MLSTDYRDGSPNWLDLGTPDIGGAAGFYRGLFGWDYEPGGQEVGGYGMFRLGGKTVAGGMTVTPEQGPSAWTVYFKTPDLDATAAAVRKAGGAVAFEPMDVLDLGRMAVFTDPAGVAFAAWQPGRHEGLEAVTAVGTLCWTELYTPDVAAAAGFYRAVFSWETTEMPFDGGTYTMVKPAGAPDEEAFGGLVPIATDPVEDTERPYWTPYFEVADCDATAARVEESGGKVRLTPLSMEGVGRFAKAADPFGARFAVITSAPAPGT</sequence>
<evidence type="ECO:0000313" key="2">
    <source>
        <dbReference type="EMBL" id="GHB61586.1"/>
    </source>
</evidence>
<dbReference type="PANTHER" id="PTHR33993:SF10">
    <property type="entry name" value="CONSERVED PROTEIN"/>
    <property type="match status" value="1"/>
</dbReference>
<dbReference type="PANTHER" id="PTHR33993">
    <property type="entry name" value="GLYOXALASE-RELATED"/>
    <property type="match status" value="1"/>
</dbReference>
<evidence type="ECO:0000313" key="3">
    <source>
        <dbReference type="Proteomes" id="UP000642673"/>
    </source>
</evidence>
<feature type="domain" description="VOC" evidence="1">
    <location>
        <begin position="10"/>
        <end position="123"/>
    </location>
</feature>
<dbReference type="InterPro" id="IPR004360">
    <property type="entry name" value="Glyas_Fos-R_dOase_dom"/>
</dbReference>
<dbReference type="Gene3D" id="3.10.180.10">
    <property type="entry name" value="2,3-Dihydroxybiphenyl 1,2-Dioxygenase, domain 1"/>
    <property type="match status" value="2"/>
</dbReference>
<protein>
    <submittedName>
        <fullName evidence="2">Hydroxylase</fullName>
    </submittedName>
</protein>
<comment type="caution">
    <text evidence="2">The sequence shown here is derived from an EMBL/GenBank/DDBJ whole genome shotgun (WGS) entry which is preliminary data.</text>
</comment>
<dbReference type="InterPro" id="IPR037523">
    <property type="entry name" value="VOC_core"/>
</dbReference>
<evidence type="ECO:0000259" key="1">
    <source>
        <dbReference type="PROSITE" id="PS51819"/>
    </source>
</evidence>
<dbReference type="RefSeq" id="WP_190185061.1">
    <property type="nucleotide sequence ID" value="NZ_BMVP01000005.1"/>
</dbReference>
<dbReference type="Proteomes" id="UP000642673">
    <property type="component" value="Unassembled WGS sequence"/>
</dbReference>
<dbReference type="CDD" id="cd07247">
    <property type="entry name" value="SgaA_N_like"/>
    <property type="match status" value="2"/>
</dbReference>
<keyword evidence="3" id="KW-1185">Reference proteome</keyword>
<dbReference type="InterPro" id="IPR029068">
    <property type="entry name" value="Glyas_Bleomycin-R_OHBP_Dase"/>
</dbReference>